<gene>
    <name evidence="1" type="ORF">SAMN02745217_04616</name>
</gene>
<protein>
    <submittedName>
        <fullName evidence="1">Uncharacterized protein</fullName>
    </submittedName>
</protein>
<evidence type="ECO:0000313" key="2">
    <source>
        <dbReference type="Proteomes" id="UP000184612"/>
    </source>
</evidence>
<dbReference type="EMBL" id="FRFD01000018">
    <property type="protein sequence ID" value="SHO54161.1"/>
    <property type="molecule type" value="Genomic_DNA"/>
</dbReference>
<sequence length="80" mass="8989">MNESKKYVFISGEVALPLIINQSAMIYHRNRCTRTSSVVSIMEVTRNRILFETRNSIYCVAPVPASEMAVQPSYAEMACA</sequence>
<dbReference type="STRING" id="1121345.SAMN02745217_04616"/>
<proteinExistence type="predicted"/>
<evidence type="ECO:0000313" key="1">
    <source>
        <dbReference type="EMBL" id="SHO54161.1"/>
    </source>
</evidence>
<organism evidence="1 2">
    <name type="scientific">Anaerocolumna xylanovorans DSM 12503</name>
    <dbReference type="NCBI Taxonomy" id="1121345"/>
    <lineage>
        <taxon>Bacteria</taxon>
        <taxon>Bacillati</taxon>
        <taxon>Bacillota</taxon>
        <taxon>Clostridia</taxon>
        <taxon>Lachnospirales</taxon>
        <taxon>Lachnospiraceae</taxon>
        <taxon>Anaerocolumna</taxon>
    </lineage>
</organism>
<name>A0A1M7YNI0_9FIRM</name>
<keyword evidence="2" id="KW-1185">Reference proteome</keyword>
<reference evidence="1 2" key="1">
    <citation type="submission" date="2016-12" db="EMBL/GenBank/DDBJ databases">
        <authorList>
            <person name="Song W.-J."/>
            <person name="Kurnit D.M."/>
        </authorList>
    </citation>
    <scope>NUCLEOTIDE SEQUENCE [LARGE SCALE GENOMIC DNA]</scope>
    <source>
        <strain evidence="1 2">DSM 12503</strain>
    </source>
</reference>
<accession>A0A1M7YNI0</accession>
<dbReference type="AlphaFoldDB" id="A0A1M7YNI0"/>
<dbReference type="Proteomes" id="UP000184612">
    <property type="component" value="Unassembled WGS sequence"/>
</dbReference>